<evidence type="ECO:0000313" key="2">
    <source>
        <dbReference type="EMBL" id="MBR7829279.1"/>
    </source>
</evidence>
<evidence type="ECO:0000256" key="1">
    <source>
        <dbReference type="SAM" id="MobiDB-lite"/>
    </source>
</evidence>
<name>A0A941EKI9_9ACTN</name>
<dbReference type="Gene3D" id="1.20.910.10">
    <property type="entry name" value="Heme oxygenase-like"/>
    <property type="match status" value="1"/>
</dbReference>
<sequence>MGITDTRTPLLPPPRGPVSAVVVDRLTSPPDGTPISPRLADAGDPRGEDHQLALYICYELHYRGFEGVAPRWEWDPSLLALRARLEHCFLAAVREELGQVPALEDQLEELLVEPPTGSGPSHYLLEKGERWQAREYLAQRSLYHLKEADPQAWVIPRLHGRAQAAYLAIEYDEYGGGNPQRTHSLLFATMMRDMGLDATYGAYVAAAPAEALAAVNLMSLFGLHREHRGALIGQFAAVEITSSPGARRLAEALTRLGASADGTDFYREHVEADAVHEQLVRREVIGALLEDEPHLEEDIAFGLAASVRADDKLGEHAVECWRQHHSSLRIPLTDSPGALVAAR</sequence>
<evidence type="ECO:0000313" key="3">
    <source>
        <dbReference type="Proteomes" id="UP000676325"/>
    </source>
</evidence>
<dbReference type="AlphaFoldDB" id="A0A941EKI9"/>
<feature type="region of interest" description="Disordered" evidence="1">
    <location>
        <begin position="25"/>
        <end position="44"/>
    </location>
</feature>
<dbReference type="SUPFAM" id="SSF48613">
    <property type="entry name" value="Heme oxygenase-like"/>
    <property type="match status" value="1"/>
</dbReference>
<accession>A0A941EKI9</accession>
<reference evidence="2" key="1">
    <citation type="submission" date="2021-04" db="EMBL/GenBank/DDBJ databases">
        <title>Genome based classification of Actinospica acidithermotolerans sp. nov., an actinobacterium isolated from an Indonesian hot spring.</title>
        <authorList>
            <person name="Kusuma A.B."/>
            <person name="Putra K.E."/>
            <person name="Nafisah S."/>
            <person name="Loh J."/>
            <person name="Nouioui I."/>
            <person name="Goodfellow M."/>
        </authorList>
    </citation>
    <scope>NUCLEOTIDE SEQUENCE</scope>
    <source>
        <strain evidence="2">MGRD01-02</strain>
    </source>
</reference>
<protein>
    <submittedName>
        <fullName evidence="2">Iron-containing redox enzyme family protein</fullName>
    </submittedName>
</protein>
<gene>
    <name evidence="2" type="ORF">KDK95_23430</name>
</gene>
<dbReference type="SMART" id="SM01236">
    <property type="entry name" value="Haem_oxygenase_2"/>
    <property type="match status" value="1"/>
</dbReference>
<comment type="caution">
    <text evidence="2">The sequence shown here is derived from an EMBL/GenBank/DDBJ whole genome shotgun (WGS) entry which is preliminary data.</text>
</comment>
<dbReference type="InterPro" id="IPR016084">
    <property type="entry name" value="Haem_Oase-like_multi-hlx"/>
</dbReference>
<dbReference type="Pfam" id="PF14518">
    <property type="entry name" value="Haem_oxygenas_2"/>
    <property type="match status" value="1"/>
</dbReference>
<organism evidence="2 3">
    <name type="scientific">Actinospica acidithermotolerans</name>
    <dbReference type="NCBI Taxonomy" id="2828514"/>
    <lineage>
        <taxon>Bacteria</taxon>
        <taxon>Bacillati</taxon>
        <taxon>Actinomycetota</taxon>
        <taxon>Actinomycetes</taxon>
        <taxon>Catenulisporales</taxon>
        <taxon>Actinospicaceae</taxon>
        <taxon>Actinospica</taxon>
    </lineage>
</organism>
<dbReference type="RefSeq" id="WP_212520413.1">
    <property type="nucleotide sequence ID" value="NZ_JAGSOH010000080.1"/>
</dbReference>
<dbReference type="Proteomes" id="UP000676325">
    <property type="component" value="Unassembled WGS sequence"/>
</dbReference>
<dbReference type="EMBL" id="JAGSOH010000080">
    <property type="protein sequence ID" value="MBR7829279.1"/>
    <property type="molecule type" value="Genomic_DNA"/>
</dbReference>
<keyword evidence="3" id="KW-1185">Reference proteome</keyword>
<proteinExistence type="predicted"/>